<organism evidence="1 2">
    <name type="scientific">Halothiobacillus neapolitanus (strain ATCC 23641 / DSM 15147 / CIP 104769 / NCIMB 8539 / c2)</name>
    <name type="common">Thiobacillus neapolitanus</name>
    <dbReference type="NCBI Taxonomy" id="555778"/>
    <lineage>
        <taxon>Bacteria</taxon>
        <taxon>Pseudomonadati</taxon>
        <taxon>Pseudomonadota</taxon>
        <taxon>Gammaproteobacteria</taxon>
        <taxon>Chromatiales</taxon>
        <taxon>Halothiobacillaceae</taxon>
        <taxon>Halothiobacillus</taxon>
    </lineage>
</organism>
<proteinExistence type="predicted"/>
<dbReference type="STRING" id="555778.Hneap_1584"/>
<sequence>MTRIELINAIFERMDVVWGEEGFDGEAQEYDWLLANYGITDEEDVMWMLILQHGMDDLESEDRDDEDLMTFLENEQAVVGFLESFLQKYQSADTVYPR</sequence>
<evidence type="ECO:0000313" key="1">
    <source>
        <dbReference type="EMBL" id="ACX96414.1"/>
    </source>
</evidence>
<dbReference type="HOGENOM" id="CLU_2329839_0_0_6"/>
<dbReference type="AlphaFoldDB" id="D0L141"/>
<gene>
    <name evidence="1" type="ordered locus">Hneap_1584</name>
</gene>
<keyword evidence="2" id="KW-1185">Reference proteome</keyword>
<name>D0L141_HALNC</name>
<dbReference type="KEGG" id="hna:Hneap_1584"/>
<evidence type="ECO:0000313" key="2">
    <source>
        <dbReference type="Proteomes" id="UP000009102"/>
    </source>
</evidence>
<dbReference type="RefSeq" id="WP_012824448.1">
    <property type="nucleotide sequence ID" value="NC_013422.1"/>
</dbReference>
<dbReference type="OrthoDB" id="8549808at2"/>
<accession>D0L141</accession>
<protein>
    <submittedName>
        <fullName evidence="1">Uncharacterized protein</fullName>
    </submittedName>
</protein>
<dbReference type="EMBL" id="CP001801">
    <property type="protein sequence ID" value="ACX96414.1"/>
    <property type="molecule type" value="Genomic_DNA"/>
</dbReference>
<dbReference type="Proteomes" id="UP000009102">
    <property type="component" value="Chromosome"/>
</dbReference>
<reference evidence="1 2" key="1">
    <citation type="submission" date="2009-10" db="EMBL/GenBank/DDBJ databases">
        <title>Complete sequence of Halothiobacillus neapolitanus c2.</title>
        <authorList>
            <consortium name="US DOE Joint Genome Institute"/>
            <person name="Lucas S."/>
            <person name="Copeland A."/>
            <person name="Lapidus A."/>
            <person name="Glavina del Rio T."/>
            <person name="Tice H."/>
            <person name="Bruce D."/>
            <person name="Goodwin L."/>
            <person name="Pitluck S."/>
            <person name="Davenport K."/>
            <person name="Brettin T."/>
            <person name="Detter J.C."/>
            <person name="Han C."/>
            <person name="Tapia R."/>
            <person name="Larimer F."/>
            <person name="Land M."/>
            <person name="Hauser L."/>
            <person name="Kyrpides N."/>
            <person name="Mikhailova N."/>
            <person name="Kerfeld C."/>
            <person name="Cannon G."/>
            <person name="Heinhort S."/>
        </authorList>
    </citation>
    <scope>NUCLEOTIDE SEQUENCE [LARGE SCALE GENOMIC DNA]</scope>
    <source>
        <strain evidence="2">ATCC 23641 / c2</strain>
    </source>
</reference>